<dbReference type="EMBL" id="QJJM01000023">
    <property type="protein sequence ID" value="PXW67870.1"/>
    <property type="molecule type" value="Genomic_DNA"/>
</dbReference>
<dbReference type="RefSeq" id="WP_146215423.1">
    <property type="nucleotide sequence ID" value="NZ_QJJM01000023.1"/>
</dbReference>
<dbReference type="AlphaFoldDB" id="A0A2V3UNG2"/>
<organism evidence="1 2">
    <name type="scientific">Blastomonas natatoria</name>
    <dbReference type="NCBI Taxonomy" id="34015"/>
    <lineage>
        <taxon>Bacteria</taxon>
        <taxon>Pseudomonadati</taxon>
        <taxon>Pseudomonadota</taxon>
        <taxon>Alphaproteobacteria</taxon>
        <taxon>Sphingomonadales</taxon>
        <taxon>Sphingomonadaceae</taxon>
        <taxon>Blastomonas</taxon>
    </lineage>
</organism>
<keyword evidence="2" id="KW-1185">Reference proteome</keyword>
<proteinExistence type="predicted"/>
<accession>A0A2V3UNG2</accession>
<evidence type="ECO:0000313" key="2">
    <source>
        <dbReference type="Proteomes" id="UP000248014"/>
    </source>
</evidence>
<reference evidence="1 2" key="1">
    <citation type="submission" date="2018-05" db="EMBL/GenBank/DDBJ databases">
        <title>Genomic Encyclopedia of Type Strains, Phase IV (KMG-IV): sequencing the most valuable type-strain genomes for metagenomic binning, comparative biology and taxonomic classification.</title>
        <authorList>
            <person name="Goeker M."/>
        </authorList>
    </citation>
    <scope>NUCLEOTIDE SEQUENCE [LARGE SCALE GENOMIC DNA]</scope>
    <source>
        <strain evidence="1 2">DSM 3183</strain>
    </source>
</reference>
<sequence>MSYFGPSVGEPGYLPYCACDGLFRCKRGPESFVCATGRCGVNSRKVNGIDMFDETAPDGPGFDWAKWHADQEHGR</sequence>
<evidence type="ECO:0000313" key="1">
    <source>
        <dbReference type="EMBL" id="PXW67870.1"/>
    </source>
</evidence>
<gene>
    <name evidence="1" type="ORF">C7451_1236</name>
</gene>
<comment type="caution">
    <text evidence="1">The sequence shown here is derived from an EMBL/GenBank/DDBJ whole genome shotgun (WGS) entry which is preliminary data.</text>
</comment>
<protein>
    <submittedName>
        <fullName evidence="1">Uncharacterized protein</fullName>
    </submittedName>
</protein>
<name>A0A2V3UNG2_9SPHN</name>
<dbReference type="Proteomes" id="UP000248014">
    <property type="component" value="Unassembled WGS sequence"/>
</dbReference>